<evidence type="ECO:0000256" key="7">
    <source>
        <dbReference type="ARBA" id="ARBA00022771"/>
    </source>
</evidence>
<gene>
    <name evidence="15" type="ORF">ERUC_LOCUS26241</name>
</gene>
<evidence type="ECO:0000259" key="14">
    <source>
        <dbReference type="PROSITE" id="PS51081"/>
    </source>
</evidence>
<comment type="function">
    <text evidence="10">E3 ubiquitin-protein ligase that mediates ubiquitination and subsequent proteasomal degradation of target proteins. E3 ubiquitin ligases accept ubiquitin from an E2 ubiquitin-conjugating enzyme in the form of a thioester and then directly transfers the ubiquitin to targeted substrates. It probably triggers the ubiquitin-mediated degradation of different substrates.</text>
</comment>
<dbReference type="PANTHER" id="PTHR46632">
    <property type="entry name" value="E3 UBIQUITIN-PROTEIN LIGASE SINA-LIKE 4"/>
    <property type="match status" value="1"/>
</dbReference>
<comment type="similarity">
    <text evidence="3">Belongs to the SINA (Seven in absentia) family.</text>
</comment>
<evidence type="ECO:0000313" key="16">
    <source>
        <dbReference type="Proteomes" id="UP001642260"/>
    </source>
</evidence>
<protein>
    <recommendedName>
        <fullName evidence="4">RING-type E3 ubiquitin transferase</fullName>
        <ecNumber evidence="4">2.3.2.27</ecNumber>
    </recommendedName>
</protein>
<keyword evidence="6" id="KW-0479">Metal-binding</keyword>
<dbReference type="EC" id="2.3.2.27" evidence="4"/>
<feature type="region of interest" description="Disordered" evidence="12">
    <location>
        <begin position="1"/>
        <end position="27"/>
    </location>
</feature>
<dbReference type="PROSITE" id="PS51081">
    <property type="entry name" value="ZF_SIAH"/>
    <property type="match status" value="1"/>
</dbReference>
<comment type="caution">
    <text evidence="15">The sequence shown here is derived from an EMBL/GenBank/DDBJ whole genome shotgun (WGS) entry which is preliminary data.</text>
</comment>
<reference evidence="15 16" key="1">
    <citation type="submission" date="2022-03" db="EMBL/GenBank/DDBJ databases">
        <authorList>
            <person name="Macdonald S."/>
            <person name="Ahmed S."/>
            <person name="Newling K."/>
        </authorList>
    </citation>
    <scope>NUCLEOTIDE SEQUENCE [LARGE SCALE GENOMIC DNA]</scope>
</reference>
<dbReference type="InterPro" id="IPR049548">
    <property type="entry name" value="Sina-like_RING"/>
</dbReference>
<keyword evidence="9" id="KW-0862">Zinc</keyword>
<comment type="pathway">
    <text evidence="2">Protein modification; protein ubiquitination.</text>
</comment>
<dbReference type="EMBL" id="CAKOAT010286265">
    <property type="protein sequence ID" value="CAH8360485.1"/>
    <property type="molecule type" value="Genomic_DNA"/>
</dbReference>
<evidence type="ECO:0000256" key="6">
    <source>
        <dbReference type="ARBA" id="ARBA00022723"/>
    </source>
</evidence>
<dbReference type="PROSITE" id="PS50089">
    <property type="entry name" value="ZF_RING_2"/>
    <property type="match status" value="1"/>
</dbReference>
<dbReference type="CDD" id="cd16571">
    <property type="entry name" value="RING-HC_SIAHs"/>
    <property type="match status" value="1"/>
</dbReference>
<proteinExistence type="inferred from homology"/>
<dbReference type="Proteomes" id="UP001642260">
    <property type="component" value="Unassembled WGS sequence"/>
</dbReference>
<dbReference type="InterPro" id="IPR044286">
    <property type="entry name" value="SINL_plant"/>
</dbReference>
<dbReference type="Gene3D" id="3.30.40.10">
    <property type="entry name" value="Zinc/RING finger domain, C3HC4 (zinc finger)"/>
    <property type="match status" value="2"/>
</dbReference>
<dbReference type="GO" id="GO:0008270">
    <property type="term" value="F:zinc ion binding"/>
    <property type="evidence" value="ECO:0007669"/>
    <property type="project" value="UniProtKB-KW"/>
</dbReference>
<evidence type="ECO:0000256" key="3">
    <source>
        <dbReference type="ARBA" id="ARBA00009119"/>
    </source>
</evidence>
<dbReference type="SUPFAM" id="SSF57850">
    <property type="entry name" value="RING/U-box"/>
    <property type="match status" value="1"/>
</dbReference>
<feature type="domain" description="SIAH-type" evidence="14">
    <location>
        <begin position="93"/>
        <end position="151"/>
    </location>
</feature>
<organism evidence="15 16">
    <name type="scientific">Eruca vesicaria subsp. sativa</name>
    <name type="common">Garden rocket</name>
    <name type="synonym">Eruca sativa</name>
    <dbReference type="NCBI Taxonomy" id="29727"/>
    <lineage>
        <taxon>Eukaryota</taxon>
        <taxon>Viridiplantae</taxon>
        <taxon>Streptophyta</taxon>
        <taxon>Embryophyta</taxon>
        <taxon>Tracheophyta</taxon>
        <taxon>Spermatophyta</taxon>
        <taxon>Magnoliopsida</taxon>
        <taxon>eudicotyledons</taxon>
        <taxon>Gunneridae</taxon>
        <taxon>Pentapetalae</taxon>
        <taxon>rosids</taxon>
        <taxon>malvids</taxon>
        <taxon>Brassicales</taxon>
        <taxon>Brassicaceae</taxon>
        <taxon>Brassiceae</taxon>
        <taxon>Eruca</taxon>
    </lineage>
</organism>
<accession>A0ABC8KPG5</accession>
<evidence type="ECO:0000256" key="11">
    <source>
        <dbReference type="PROSITE-ProRule" id="PRU00455"/>
    </source>
</evidence>
<dbReference type="Pfam" id="PF21362">
    <property type="entry name" value="Sina_RING"/>
    <property type="match status" value="1"/>
</dbReference>
<dbReference type="InterPro" id="IPR013010">
    <property type="entry name" value="Znf_SIAH"/>
</dbReference>
<dbReference type="AlphaFoldDB" id="A0ABC8KPG5"/>
<evidence type="ECO:0000256" key="4">
    <source>
        <dbReference type="ARBA" id="ARBA00012483"/>
    </source>
</evidence>
<evidence type="ECO:0000313" key="15">
    <source>
        <dbReference type="EMBL" id="CAH8360485.1"/>
    </source>
</evidence>
<evidence type="ECO:0000256" key="5">
    <source>
        <dbReference type="ARBA" id="ARBA00022679"/>
    </source>
</evidence>
<evidence type="ECO:0000256" key="12">
    <source>
        <dbReference type="SAM" id="MobiDB-lite"/>
    </source>
</evidence>
<dbReference type="InterPro" id="IPR001841">
    <property type="entry name" value="Znf_RING"/>
</dbReference>
<dbReference type="GO" id="GO:0061630">
    <property type="term" value="F:ubiquitin protein ligase activity"/>
    <property type="evidence" value="ECO:0007669"/>
    <property type="project" value="UniProtKB-EC"/>
</dbReference>
<evidence type="ECO:0000256" key="9">
    <source>
        <dbReference type="ARBA" id="ARBA00022833"/>
    </source>
</evidence>
<dbReference type="PANTHER" id="PTHR46632:SF23">
    <property type="entry name" value="RING-TYPE E3 UBIQUITIN TRANSFERASE"/>
    <property type="match status" value="1"/>
</dbReference>
<keyword evidence="16" id="KW-1185">Reference proteome</keyword>
<keyword evidence="7 11" id="KW-0863">Zinc-finger</keyword>
<keyword evidence="8" id="KW-0833">Ubl conjugation pathway</keyword>
<dbReference type="SUPFAM" id="SSF49599">
    <property type="entry name" value="TRAF domain-like"/>
    <property type="match status" value="1"/>
</dbReference>
<comment type="catalytic activity">
    <reaction evidence="1">
        <text>S-ubiquitinyl-[E2 ubiquitin-conjugating enzyme]-L-cysteine + [acceptor protein]-L-lysine = [E2 ubiquitin-conjugating enzyme]-L-cysteine + N(6)-ubiquitinyl-[acceptor protein]-L-lysine.</text>
        <dbReference type="EC" id="2.3.2.27"/>
    </reaction>
</comment>
<dbReference type="InterPro" id="IPR013083">
    <property type="entry name" value="Znf_RING/FYVE/PHD"/>
</dbReference>
<name>A0ABC8KPG5_ERUVS</name>
<dbReference type="Pfam" id="PF21361">
    <property type="entry name" value="Sina_ZnF"/>
    <property type="match status" value="1"/>
</dbReference>
<evidence type="ECO:0000256" key="10">
    <source>
        <dbReference type="ARBA" id="ARBA00024004"/>
    </source>
</evidence>
<evidence type="ECO:0000259" key="13">
    <source>
        <dbReference type="PROSITE" id="PS50089"/>
    </source>
</evidence>
<evidence type="ECO:0000256" key="1">
    <source>
        <dbReference type="ARBA" id="ARBA00000900"/>
    </source>
</evidence>
<keyword evidence="5" id="KW-0808">Transferase</keyword>
<evidence type="ECO:0000256" key="2">
    <source>
        <dbReference type="ARBA" id="ARBA00004906"/>
    </source>
</evidence>
<evidence type="ECO:0000256" key="8">
    <source>
        <dbReference type="ARBA" id="ARBA00022786"/>
    </source>
</evidence>
<feature type="domain" description="RING-type" evidence="13">
    <location>
        <begin position="41"/>
        <end position="77"/>
    </location>
</feature>
<sequence>MAGFSKDGNNGTSQKRQRTSGDAEGNKKRTATLHDLDAFECPLCFNPLTISIFQCDNGHIACFSCLDKLRKKCPTCSLPTLSRNRAMERVLKLLTIPCPNVEFGCSENVSFTKTSKHLEICAFTQRACPFSSCDFVCFNKDLYEHSVAKHCKSTYMFECGTPVFTYPLSGERVILKERTTKGEGEIVIVECFDTPQGRVFYASCIGPGEDKFSYTFKFFSSCPDRLWFESDLQRVREVSDEPPDGHFMLVPSCMCPDYKFYICINRKT</sequence>